<name>A0A6I3XGD8_9BURK</name>
<sequence>MTLPETGHGRGALRTRSLHSGDYAITRLTQHGGAHVELVQEQPGDAYILMVKLRPPHSFELFVGGEPRLRVREQAGQPGSLCLVPREAGVRLALDAPFDMVQFDFPQRALEEWAAAHGMPAPSPLRLPPPGTCDPAVAALAGALLPALEKPARVSPLFVSHATQALAAHLLHTYGGRAVAVGRGGLAPWQEQRAKEKLRAHADGHVRIADVAAECRLSPGHFATAFKRSTGCSPTAWLASQRIDNARALLRRHDLSLSEIARAAGFSDQAHFTRAFARVVGMPPGAWRRQL</sequence>
<keyword evidence="6" id="KW-1185">Reference proteome</keyword>
<dbReference type="InterPro" id="IPR018060">
    <property type="entry name" value="HTH_AraC"/>
</dbReference>
<organism evidence="5 6">
    <name type="scientific">Pseudoduganella dura</name>
    <dbReference type="NCBI Taxonomy" id="321982"/>
    <lineage>
        <taxon>Bacteria</taxon>
        <taxon>Pseudomonadati</taxon>
        <taxon>Pseudomonadota</taxon>
        <taxon>Betaproteobacteria</taxon>
        <taxon>Burkholderiales</taxon>
        <taxon>Oxalobacteraceae</taxon>
        <taxon>Telluria group</taxon>
        <taxon>Pseudoduganella</taxon>
    </lineage>
</organism>
<reference evidence="5 6" key="1">
    <citation type="submission" date="2019-11" db="EMBL/GenBank/DDBJ databases">
        <title>Draft Genome Sequences of Six Type Strains of the Genus Massilia.</title>
        <authorList>
            <person name="Miess H."/>
            <person name="Frediansyah A."/>
            <person name="Goeker M."/>
            <person name="Gross H."/>
        </authorList>
    </citation>
    <scope>NUCLEOTIDE SEQUENCE [LARGE SCALE GENOMIC DNA]</scope>
    <source>
        <strain evidence="5 6">DSM 17513</strain>
    </source>
</reference>
<feature type="domain" description="HTH araC/xylS-type" evidence="4">
    <location>
        <begin position="192"/>
        <end position="290"/>
    </location>
</feature>
<proteinExistence type="predicted"/>
<dbReference type="EMBL" id="WNWM01000002">
    <property type="protein sequence ID" value="MUI12312.1"/>
    <property type="molecule type" value="Genomic_DNA"/>
</dbReference>
<dbReference type="AlphaFoldDB" id="A0A6I3XGD8"/>
<dbReference type="SMART" id="SM00342">
    <property type="entry name" value="HTH_ARAC"/>
    <property type="match status" value="1"/>
</dbReference>
<dbReference type="PROSITE" id="PS01124">
    <property type="entry name" value="HTH_ARAC_FAMILY_2"/>
    <property type="match status" value="1"/>
</dbReference>
<evidence type="ECO:0000313" key="6">
    <source>
        <dbReference type="Proteomes" id="UP000431684"/>
    </source>
</evidence>
<dbReference type="GO" id="GO:0003700">
    <property type="term" value="F:DNA-binding transcription factor activity"/>
    <property type="evidence" value="ECO:0007669"/>
    <property type="project" value="InterPro"/>
</dbReference>
<dbReference type="OrthoDB" id="9816344at2"/>
<evidence type="ECO:0000313" key="5">
    <source>
        <dbReference type="EMBL" id="MUI12312.1"/>
    </source>
</evidence>
<gene>
    <name evidence="5" type="ORF">GJV26_07445</name>
</gene>
<dbReference type="Pfam" id="PF12833">
    <property type="entry name" value="HTH_18"/>
    <property type="match status" value="1"/>
</dbReference>
<dbReference type="RefSeq" id="WP_155708280.1">
    <property type="nucleotide sequence ID" value="NZ_BMWU01000034.1"/>
</dbReference>
<evidence type="ECO:0000256" key="1">
    <source>
        <dbReference type="ARBA" id="ARBA00023015"/>
    </source>
</evidence>
<evidence type="ECO:0000256" key="3">
    <source>
        <dbReference type="ARBA" id="ARBA00023163"/>
    </source>
</evidence>
<dbReference type="InterPro" id="IPR018062">
    <property type="entry name" value="HTH_AraC-typ_CS"/>
</dbReference>
<dbReference type="GO" id="GO:0043565">
    <property type="term" value="F:sequence-specific DNA binding"/>
    <property type="evidence" value="ECO:0007669"/>
    <property type="project" value="InterPro"/>
</dbReference>
<accession>A0A6I3XGD8</accession>
<dbReference type="InterPro" id="IPR020449">
    <property type="entry name" value="Tscrpt_reg_AraC-type_HTH"/>
</dbReference>
<dbReference type="InterPro" id="IPR009057">
    <property type="entry name" value="Homeodomain-like_sf"/>
</dbReference>
<keyword evidence="2" id="KW-0238">DNA-binding</keyword>
<dbReference type="PROSITE" id="PS00041">
    <property type="entry name" value="HTH_ARAC_FAMILY_1"/>
    <property type="match status" value="1"/>
</dbReference>
<keyword evidence="1" id="KW-0805">Transcription regulation</keyword>
<protein>
    <submittedName>
        <fullName evidence="5">Helix-turn-helix domain-containing protein</fullName>
    </submittedName>
</protein>
<dbReference type="Gene3D" id="1.10.10.60">
    <property type="entry name" value="Homeodomain-like"/>
    <property type="match status" value="2"/>
</dbReference>
<dbReference type="Proteomes" id="UP000431684">
    <property type="component" value="Unassembled WGS sequence"/>
</dbReference>
<dbReference type="PANTHER" id="PTHR46796:SF14">
    <property type="entry name" value="TRANSCRIPTIONAL REGULATORY PROTEIN"/>
    <property type="match status" value="1"/>
</dbReference>
<dbReference type="InterPro" id="IPR050204">
    <property type="entry name" value="AraC_XylS_family_regulators"/>
</dbReference>
<keyword evidence="3" id="KW-0804">Transcription</keyword>
<comment type="caution">
    <text evidence="5">The sequence shown here is derived from an EMBL/GenBank/DDBJ whole genome shotgun (WGS) entry which is preliminary data.</text>
</comment>
<evidence type="ECO:0000259" key="4">
    <source>
        <dbReference type="PROSITE" id="PS01124"/>
    </source>
</evidence>
<dbReference type="SUPFAM" id="SSF46689">
    <property type="entry name" value="Homeodomain-like"/>
    <property type="match status" value="2"/>
</dbReference>
<dbReference type="PANTHER" id="PTHR46796">
    <property type="entry name" value="HTH-TYPE TRANSCRIPTIONAL ACTIVATOR RHAS-RELATED"/>
    <property type="match status" value="1"/>
</dbReference>
<dbReference type="PRINTS" id="PR00032">
    <property type="entry name" value="HTHARAC"/>
</dbReference>
<evidence type="ECO:0000256" key="2">
    <source>
        <dbReference type="ARBA" id="ARBA00023125"/>
    </source>
</evidence>